<dbReference type="PANTHER" id="PTHR24095">
    <property type="entry name" value="ACETYL-COENZYME A SYNTHETASE"/>
    <property type="match status" value="1"/>
</dbReference>
<dbReference type="InterPro" id="IPR025110">
    <property type="entry name" value="AMP-bd_C"/>
</dbReference>
<name>A0A8T1WX89_9STRA</name>
<sequence>GVKASSDVEKELTQQVRSHIGAFATPDLIVLVPGLPKTRSGKIMRRVLRKISHGEEDSLGDVSTLADPSVVPDLITNTKAALVGKTF</sequence>
<feature type="non-terminal residue" evidence="2">
    <location>
        <position position="1"/>
    </location>
</feature>
<evidence type="ECO:0000313" key="3">
    <source>
        <dbReference type="Proteomes" id="UP000693981"/>
    </source>
</evidence>
<dbReference type="OrthoDB" id="1706066at2759"/>
<keyword evidence="3" id="KW-1185">Reference proteome</keyword>
<dbReference type="GO" id="GO:0006085">
    <property type="term" value="P:acetyl-CoA biosynthetic process"/>
    <property type="evidence" value="ECO:0007669"/>
    <property type="project" value="TreeGrafter"/>
</dbReference>
<dbReference type="GO" id="GO:0003987">
    <property type="term" value="F:acetate-CoA ligase activity"/>
    <property type="evidence" value="ECO:0007669"/>
    <property type="project" value="TreeGrafter"/>
</dbReference>
<organism evidence="2 3">
    <name type="scientific">Phytophthora boehmeriae</name>
    <dbReference type="NCBI Taxonomy" id="109152"/>
    <lineage>
        <taxon>Eukaryota</taxon>
        <taxon>Sar</taxon>
        <taxon>Stramenopiles</taxon>
        <taxon>Oomycota</taxon>
        <taxon>Peronosporomycetes</taxon>
        <taxon>Peronosporales</taxon>
        <taxon>Peronosporaceae</taxon>
        <taxon>Phytophthora</taxon>
    </lineage>
</organism>
<proteinExistence type="predicted"/>
<evidence type="ECO:0000313" key="2">
    <source>
        <dbReference type="EMBL" id="KAG7396180.1"/>
    </source>
</evidence>
<dbReference type="EMBL" id="JAGDFL010000168">
    <property type="protein sequence ID" value="KAG7396180.1"/>
    <property type="molecule type" value="Genomic_DNA"/>
</dbReference>
<comment type="caution">
    <text evidence="2">The sequence shown here is derived from an EMBL/GenBank/DDBJ whole genome shotgun (WGS) entry which is preliminary data.</text>
</comment>
<dbReference type="Pfam" id="PF13193">
    <property type="entry name" value="AMP-binding_C"/>
    <property type="match status" value="1"/>
</dbReference>
<gene>
    <name evidence="2" type="primary">ACSS1_4</name>
    <name evidence="2" type="ORF">PHYBOEH_002621</name>
</gene>
<dbReference type="Proteomes" id="UP000693981">
    <property type="component" value="Unassembled WGS sequence"/>
</dbReference>
<dbReference type="AlphaFoldDB" id="A0A8T1WX89"/>
<reference evidence="2" key="1">
    <citation type="submission" date="2021-02" db="EMBL/GenBank/DDBJ databases">
        <authorList>
            <person name="Palmer J.M."/>
        </authorList>
    </citation>
    <scope>NUCLEOTIDE SEQUENCE</scope>
    <source>
        <strain evidence="2">SCRP23</strain>
    </source>
</reference>
<evidence type="ECO:0000259" key="1">
    <source>
        <dbReference type="Pfam" id="PF13193"/>
    </source>
</evidence>
<protein>
    <submittedName>
        <fullName evidence="2">Acetyl-coenzyme A synthetase 2-like, mitochondrial</fullName>
    </submittedName>
</protein>
<accession>A0A8T1WX89</accession>
<dbReference type="PANTHER" id="PTHR24095:SF14">
    <property type="entry name" value="ACETYL-COENZYME A SYNTHETASE 1"/>
    <property type="match status" value="1"/>
</dbReference>
<feature type="domain" description="AMP-binding enzyme C-terminal" evidence="1">
    <location>
        <begin position="7"/>
        <end position="42"/>
    </location>
</feature>